<dbReference type="AlphaFoldDB" id="A0A0F2MIJ3"/>
<proteinExistence type="predicted"/>
<dbReference type="GeneID" id="27668466"/>
<reference evidence="1 2" key="2">
    <citation type="journal article" date="2015" name="Eukaryot. Cell">
        <title>Asexual propagation of a virulent clone complex in a human and feline outbreak of sporotrichosis.</title>
        <authorList>
            <person name="Teixeira Mde M."/>
            <person name="Rodrigues A.M."/>
            <person name="Tsui C.K."/>
            <person name="de Almeida L.G."/>
            <person name="Van Diepeningen A.D."/>
            <person name="van den Ende B.G."/>
            <person name="Fernandes G.F."/>
            <person name="Kano R."/>
            <person name="Hamelin R.C."/>
            <person name="Lopes-Bezerra L.M."/>
            <person name="Vasconcelos A.T."/>
            <person name="de Hoog S."/>
            <person name="de Camargo Z.P."/>
            <person name="Felipe M.S."/>
        </authorList>
    </citation>
    <scope>NUCLEOTIDE SEQUENCE [LARGE SCALE GENOMIC DNA]</scope>
    <source>
        <strain evidence="1 2">1099-18</strain>
    </source>
</reference>
<accession>A0A0F2MIJ3</accession>
<reference evidence="1 2" key="1">
    <citation type="journal article" date="2014" name="BMC Genomics">
        <title>Comparative genomics of the major fungal agents of human and animal Sporotrichosis: Sporothrix schenckii and Sporothrix brasiliensis.</title>
        <authorList>
            <person name="Teixeira M.M."/>
            <person name="de Almeida L.G."/>
            <person name="Kubitschek-Barreira P."/>
            <person name="Alves F.L."/>
            <person name="Kioshima E.S."/>
            <person name="Abadio A.K."/>
            <person name="Fernandes L."/>
            <person name="Derengowski L.S."/>
            <person name="Ferreira K.S."/>
            <person name="Souza R.C."/>
            <person name="Ruiz J.C."/>
            <person name="de Andrade N.C."/>
            <person name="Paes H.C."/>
            <person name="Nicola A.M."/>
            <person name="Albuquerque P."/>
            <person name="Gerber A.L."/>
            <person name="Martins V.P."/>
            <person name="Peconick L.D."/>
            <person name="Neto A.V."/>
            <person name="Chaucanez C.B."/>
            <person name="Silva P.A."/>
            <person name="Cunha O.L."/>
            <person name="de Oliveira F.F."/>
            <person name="dos Santos T.C."/>
            <person name="Barros A.L."/>
            <person name="Soares M.A."/>
            <person name="de Oliveira L.M."/>
            <person name="Marini M.M."/>
            <person name="Villalobos-Duno H."/>
            <person name="Cunha M.M."/>
            <person name="de Hoog S."/>
            <person name="da Silveira J.F."/>
            <person name="Henrissat B."/>
            <person name="Nino-Vega G.A."/>
            <person name="Cisalpino P.S."/>
            <person name="Mora-Montes H.M."/>
            <person name="Almeida S.R."/>
            <person name="Stajich J.E."/>
            <person name="Lopes-Bezerra L.M."/>
            <person name="Vasconcelos A.T."/>
            <person name="Felipe M.S."/>
        </authorList>
    </citation>
    <scope>NUCLEOTIDE SEQUENCE [LARGE SCALE GENOMIC DNA]</scope>
    <source>
        <strain evidence="1 2">1099-18</strain>
    </source>
</reference>
<evidence type="ECO:0000313" key="2">
    <source>
        <dbReference type="Proteomes" id="UP000033710"/>
    </source>
</evidence>
<name>A0A0F2MIJ3_SPOSC</name>
<comment type="caution">
    <text evidence="1">The sequence shown here is derived from an EMBL/GenBank/DDBJ whole genome shotgun (WGS) entry which is preliminary data.</text>
</comment>
<evidence type="ECO:0000313" key="1">
    <source>
        <dbReference type="EMBL" id="KJR89513.1"/>
    </source>
</evidence>
<dbReference type="RefSeq" id="XP_016592189.1">
    <property type="nucleotide sequence ID" value="XM_016733189.1"/>
</dbReference>
<dbReference type="KEGG" id="ssck:SPSK_06484"/>
<protein>
    <submittedName>
        <fullName evidence="1">Uncharacterized protein</fullName>
    </submittedName>
</protein>
<dbReference type="VEuPathDB" id="FungiDB:SPSK_06484"/>
<dbReference type="EMBL" id="AXCR01000001">
    <property type="protein sequence ID" value="KJR89513.1"/>
    <property type="molecule type" value="Genomic_DNA"/>
</dbReference>
<organism evidence="1 2">
    <name type="scientific">Sporothrix schenckii 1099-18</name>
    <dbReference type="NCBI Taxonomy" id="1397361"/>
    <lineage>
        <taxon>Eukaryota</taxon>
        <taxon>Fungi</taxon>
        <taxon>Dikarya</taxon>
        <taxon>Ascomycota</taxon>
        <taxon>Pezizomycotina</taxon>
        <taxon>Sordariomycetes</taxon>
        <taxon>Sordariomycetidae</taxon>
        <taxon>Ophiostomatales</taxon>
        <taxon>Ophiostomataceae</taxon>
        <taxon>Sporothrix</taxon>
    </lineage>
</organism>
<dbReference type="Proteomes" id="UP000033710">
    <property type="component" value="Unassembled WGS sequence"/>
</dbReference>
<sequence length="273" mass="30904">MNGPSKSRLLHNILVRHADHHRLARFEGRGRINAGRCSSSLFESHHTSQFQSRLFTHRGHSCCLVLLVEVLFELESEKRSLFPVSFKGGQADGTGEANKQRDATDLAPAFQLWEGKTHVVPLRASLAVLPAFPGHLRETTKTTTSSNLQPLSPCNRQRHLLLYLAPSTRFDDDSSSRFSDASQPVRLLNFARRVHPRCVNSSLARKLEPWIIGTTTIRARHPFSLLLQNALLNITFRLLSHKTREPDISTHHHYRYLTPLPEYNPADARCIAT</sequence>
<gene>
    <name evidence="1" type="ORF">SPSK_06484</name>
</gene>